<evidence type="ECO:0000256" key="2">
    <source>
        <dbReference type="ARBA" id="ARBA00022723"/>
    </source>
</evidence>
<accession>A0A8H6SEL0</accession>
<dbReference type="RefSeq" id="XP_037217281.1">
    <property type="nucleotide sequence ID" value="XM_037365869.1"/>
</dbReference>
<keyword evidence="3" id="KW-0223">Dioxygenase</keyword>
<dbReference type="OrthoDB" id="10257314at2759"/>
<dbReference type="EMBL" id="JACAZF010000008">
    <property type="protein sequence ID" value="KAF7296922.1"/>
    <property type="molecule type" value="Genomic_DNA"/>
</dbReference>
<dbReference type="PANTHER" id="PTHR30468:SF30">
    <property type="entry name" value="ALPHA-KETOGLUTARATE-DEPENDENT TAURINE DIOXYGENASE (AFU_ORTHOLOGUE AFUA_7G06030)"/>
    <property type="match status" value="1"/>
</dbReference>
<proteinExistence type="inferred from homology"/>
<keyword evidence="2" id="KW-0479">Metal-binding</keyword>
<comment type="caution">
    <text evidence="7">The sequence shown here is derived from an EMBL/GenBank/DDBJ whole genome shotgun (WGS) entry which is preliminary data.</text>
</comment>
<keyword evidence="5" id="KW-0408">Iron</keyword>
<dbReference type="InterPro" id="IPR051323">
    <property type="entry name" value="AtsK-like"/>
</dbReference>
<gene>
    <name evidence="7" type="ORF">MIND_00924000</name>
</gene>
<dbReference type="Pfam" id="PF02668">
    <property type="entry name" value="TauD"/>
    <property type="match status" value="1"/>
</dbReference>
<dbReference type="SUPFAM" id="SSF51197">
    <property type="entry name" value="Clavaminate synthase-like"/>
    <property type="match status" value="1"/>
</dbReference>
<dbReference type="Proteomes" id="UP000636479">
    <property type="component" value="Unassembled WGS sequence"/>
</dbReference>
<keyword evidence="8" id="KW-1185">Reference proteome</keyword>
<dbReference type="GeneID" id="59348385"/>
<evidence type="ECO:0000313" key="8">
    <source>
        <dbReference type="Proteomes" id="UP000636479"/>
    </source>
</evidence>
<name>A0A8H6SEL0_9AGAR</name>
<evidence type="ECO:0000256" key="5">
    <source>
        <dbReference type="ARBA" id="ARBA00023004"/>
    </source>
</evidence>
<feature type="domain" description="TauD/TfdA-like" evidence="6">
    <location>
        <begin position="73"/>
        <end position="347"/>
    </location>
</feature>
<organism evidence="7 8">
    <name type="scientific">Mycena indigotica</name>
    <dbReference type="NCBI Taxonomy" id="2126181"/>
    <lineage>
        <taxon>Eukaryota</taxon>
        <taxon>Fungi</taxon>
        <taxon>Dikarya</taxon>
        <taxon>Basidiomycota</taxon>
        <taxon>Agaricomycotina</taxon>
        <taxon>Agaricomycetes</taxon>
        <taxon>Agaricomycetidae</taxon>
        <taxon>Agaricales</taxon>
        <taxon>Marasmiineae</taxon>
        <taxon>Mycenaceae</taxon>
        <taxon>Mycena</taxon>
    </lineage>
</organism>
<protein>
    <submittedName>
        <fullName evidence="7">TauD-domain-containing protein</fullName>
    </submittedName>
</protein>
<evidence type="ECO:0000313" key="7">
    <source>
        <dbReference type="EMBL" id="KAF7296922.1"/>
    </source>
</evidence>
<dbReference type="GO" id="GO:0016706">
    <property type="term" value="F:2-oxoglutarate-dependent dioxygenase activity"/>
    <property type="evidence" value="ECO:0007669"/>
    <property type="project" value="TreeGrafter"/>
</dbReference>
<dbReference type="GO" id="GO:0005737">
    <property type="term" value="C:cytoplasm"/>
    <property type="evidence" value="ECO:0007669"/>
    <property type="project" value="TreeGrafter"/>
</dbReference>
<reference evidence="7" key="1">
    <citation type="submission" date="2020-05" db="EMBL/GenBank/DDBJ databases">
        <title>Mycena genomes resolve the evolution of fungal bioluminescence.</title>
        <authorList>
            <person name="Tsai I.J."/>
        </authorList>
    </citation>
    <scope>NUCLEOTIDE SEQUENCE</scope>
    <source>
        <strain evidence="7">171206Taipei</strain>
    </source>
</reference>
<dbReference type="FunFam" id="3.60.130.10:FF:000003">
    <property type="entry name" value="Alpha-ketoglutarate-dependent taurine dioxygenase"/>
    <property type="match status" value="1"/>
</dbReference>
<dbReference type="GO" id="GO:0046872">
    <property type="term" value="F:metal ion binding"/>
    <property type="evidence" value="ECO:0007669"/>
    <property type="project" value="UniProtKB-KW"/>
</dbReference>
<dbReference type="PANTHER" id="PTHR30468">
    <property type="entry name" value="ALPHA-KETOGLUTARATE-DEPENDENT SULFONATE DIOXYGENASE"/>
    <property type="match status" value="1"/>
</dbReference>
<evidence type="ECO:0000256" key="4">
    <source>
        <dbReference type="ARBA" id="ARBA00023002"/>
    </source>
</evidence>
<keyword evidence="4" id="KW-0560">Oxidoreductase</keyword>
<sequence>MTPDSEPIVTYDINIPYQDNNVDATSKMKYPQYKPTWDPVWFEPLPEFVFVDPATRAASHKPHLLSSLGVVSENLTPKMGTVLRGVDLTELTTNAMAKDELALLIAERKIVVFPDQEAFINAGPDVQQGFMDYFGKRNYQPVSGSIPGHPGFHIIHRDGNRPELEAFFARKTTSCLWHQDVSYERQPPGYVMLALLDGPKCGGDTVFAATDDAFSRLSPTLQNFLSTLRVTHSSANMLNHTKLAGGIVRKDPVTSIHPLVRVHPITGARCLFINGEFITGAVGLKDVEWAALSDFLLKHIIESHDVQVRVHWQPKTVVMFDNRSTLHTAVVDYVDDDGAQPRHIFRLAAMAEIPMAV</sequence>
<dbReference type="Gene3D" id="3.60.130.10">
    <property type="entry name" value="Clavaminate synthase-like"/>
    <property type="match status" value="1"/>
</dbReference>
<dbReference type="AlphaFoldDB" id="A0A8H6SEL0"/>
<dbReference type="InterPro" id="IPR003819">
    <property type="entry name" value="TauD/TfdA-like"/>
</dbReference>
<evidence type="ECO:0000256" key="3">
    <source>
        <dbReference type="ARBA" id="ARBA00022964"/>
    </source>
</evidence>
<dbReference type="InterPro" id="IPR042098">
    <property type="entry name" value="TauD-like_sf"/>
</dbReference>
<evidence type="ECO:0000256" key="1">
    <source>
        <dbReference type="ARBA" id="ARBA00005896"/>
    </source>
</evidence>
<comment type="similarity">
    <text evidence="1">Belongs to the TfdA dioxygenase family.</text>
</comment>
<evidence type="ECO:0000259" key="6">
    <source>
        <dbReference type="Pfam" id="PF02668"/>
    </source>
</evidence>